<dbReference type="PANTHER" id="PTHR43708:SF5">
    <property type="entry name" value="CONSERVED EXPRESSED OXIDOREDUCTASE (EUROFUNG)-RELATED"/>
    <property type="match status" value="1"/>
</dbReference>
<dbReference type="EMBL" id="BMHQ01000012">
    <property type="protein sequence ID" value="GGE25784.1"/>
    <property type="molecule type" value="Genomic_DNA"/>
</dbReference>
<comment type="similarity">
    <text evidence="1">Belongs to the Gfo/Idh/MocA family.</text>
</comment>
<dbReference type="RefSeq" id="WP_188648696.1">
    <property type="nucleotide sequence ID" value="NZ_BMHQ01000012.1"/>
</dbReference>
<organism evidence="6 7">
    <name type="scientific">Marinithermofilum abyssi</name>
    <dbReference type="NCBI Taxonomy" id="1571185"/>
    <lineage>
        <taxon>Bacteria</taxon>
        <taxon>Bacillati</taxon>
        <taxon>Bacillota</taxon>
        <taxon>Bacilli</taxon>
        <taxon>Bacillales</taxon>
        <taxon>Thermoactinomycetaceae</taxon>
        <taxon>Marinithermofilum</taxon>
    </lineage>
</organism>
<comment type="caution">
    <text evidence="6">The sequence shown here is derived from an EMBL/GenBank/DDBJ whole genome shotgun (WGS) entry which is preliminary data.</text>
</comment>
<dbReference type="GO" id="GO:0016491">
    <property type="term" value="F:oxidoreductase activity"/>
    <property type="evidence" value="ECO:0007669"/>
    <property type="project" value="UniProtKB-KW"/>
</dbReference>
<feature type="domain" description="Gfo/Idh/MocA-like oxidoreductase N-terminal" evidence="4">
    <location>
        <begin position="3"/>
        <end position="120"/>
    </location>
</feature>
<dbReference type="PANTHER" id="PTHR43708">
    <property type="entry name" value="CONSERVED EXPRESSED OXIDOREDUCTASE (EUROFUNG)"/>
    <property type="match status" value="1"/>
</dbReference>
<dbReference type="Pfam" id="PF02894">
    <property type="entry name" value="GFO_IDH_MocA_C"/>
    <property type="match status" value="1"/>
</dbReference>
<dbReference type="Gene3D" id="3.30.360.10">
    <property type="entry name" value="Dihydrodipicolinate Reductase, domain 2"/>
    <property type="match status" value="1"/>
</dbReference>
<dbReference type="Pfam" id="PF01408">
    <property type="entry name" value="GFO_IDH_MocA"/>
    <property type="match status" value="1"/>
</dbReference>
<dbReference type="SUPFAM" id="SSF51735">
    <property type="entry name" value="NAD(P)-binding Rossmann-fold domains"/>
    <property type="match status" value="1"/>
</dbReference>
<sequence>MSIRVGLVGYGLSGAVFHAPLIESVEGLKLVSVVSSRPEAVHRDYPGVSVFPALDQMLENGEEIDLVVIATPNTSHYEYAKQALTKGKHVVVEKPFTITTREAEELIELARENDVLLSVYQNRRWDNDFLTVRSLLEEGLLGELAVYEAHYDRYRPQVRDRWREREGEGSGMLYDLGSHLIDQALFLFGRPQAVTADLGAQRKKGTVVDYFHLNLDYGTLKVILHSGSLVKKQGPRFQLHGEKGSFIKYGLDPQENQLKQGKRPGDEGYGEDTEDQYGQLALELNGLCVDGKVPTLPGRYQSFYEGIYQSIVSGQVPPVTAEEARDTIRVIELAMQSHEEKRTIPWE</sequence>
<accession>A0A8J2VJI4</accession>
<dbReference type="InterPro" id="IPR036291">
    <property type="entry name" value="NAD(P)-bd_dom_sf"/>
</dbReference>
<reference evidence="6" key="1">
    <citation type="journal article" date="2014" name="Int. J. Syst. Evol. Microbiol.">
        <title>Complete genome sequence of Corynebacterium casei LMG S-19264T (=DSM 44701T), isolated from a smear-ripened cheese.</title>
        <authorList>
            <consortium name="US DOE Joint Genome Institute (JGI-PGF)"/>
            <person name="Walter F."/>
            <person name="Albersmeier A."/>
            <person name="Kalinowski J."/>
            <person name="Ruckert C."/>
        </authorList>
    </citation>
    <scope>NUCLEOTIDE SEQUENCE</scope>
    <source>
        <strain evidence="6">CGMCC 1.15179</strain>
    </source>
</reference>
<evidence type="ECO:0000313" key="7">
    <source>
        <dbReference type="Proteomes" id="UP000625210"/>
    </source>
</evidence>
<evidence type="ECO:0000259" key="4">
    <source>
        <dbReference type="Pfam" id="PF01408"/>
    </source>
</evidence>
<dbReference type="Proteomes" id="UP000625210">
    <property type="component" value="Unassembled WGS sequence"/>
</dbReference>
<dbReference type="InterPro" id="IPR051317">
    <property type="entry name" value="Gfo/Idh/MocA_oxidoreduct"/>
</dbReference>
<keyword evidence="2" id="KW-0560">Oxidoreductase</keyword>
<evidence type="ECO:0000259" key="5">
    <source>
        <dbReference type="Pfam" id="PF02894"/>
    </source>
</evidence>
<proteinExistence type="inferred from homology"/>
<dbReference type="Gene3D" id="3.40.50.720">
    <property type="entry name" value="NAD(P)-binding Rossmann-like Domain"/>
    <property type="match status" value="1"/>
</dbReference>
<feature type="region of interest" description="Disordered" evidence="3">
    <location>
        <begin position="254"/>
        <end position="273"/>
    </location>
</feature>
<dbReference type="AlphaFoldDB" id="A0A8J2VJI4"/>
<evidence type="ECO:0000256" key="3">
    <source>
        <dbReference type="SAM" id="MobiDB-lite"/>
    </source>
</evidence>
<name>A0A8J2VJI4_9BACL</name>
<keyword evidence="7" id="KW-1185">Reference proteome</keyword>
<protein>
    <submittedName>
        <fullName evidence="6">Oxidoreductase</fullName>
    </submittedName>
</protein>
<dbReference type="NCBIfam" id="NF008607">
    <property type="entry name" value="PRK11579.1"/>
    <property type="match status" value="1"/>
</dbReference>
<reference evidence="6" key="2">
    <citation type="submission" date="2020-09" db="EMBL/GenBank/DDBJ databases">
        <authorList>
            <person name="Sun Q."/>
            <person name="Zhou Y."/>
        </authorList>
    </citation>
    <scope>NUCLEOTIDE SEQUENCE</scope>
    <source>
        <strain evidence="6">CGMCC 1.15179</strain>
    </source>
</reference>
<feature type="domain" description="Gfo/Idh/MocA-like oxidoreductase C-terminal" evidence="5">
    <location>
        <begin position="133"/>
        <end position="344"/>
    </location>
</feature>
<evidence type="ECO:0000256" key="2">
    <source>
        <dbReference type="ARBA" id="ARBA00023002"/>
    </source>
</evidence>
<dbReference type="InterPro" id="IPR004104">
    <property type="entry name" value="Gfo/Idh/MocA-like_OxRdtase_C"/>
</dbReference>
<dbReference type="GO" id="GO:0000166">
    <property type="term" value="F:nucleotide binding"/>
    <property type="evidence" value="ECO:0007669"/>
    <property type="project" value="InterPro"/>
</dbReference>
<evidence type="ECO:0000256" key="1">
    <source>
        <dbReference type="ARBA" id="ARBA00010928"/>
    </source>
</evidence>
<dbReference type="InterPro" id="IPR000683">
    <property type="entry name" value="Gfo/Idh/MocA-like_OxRdtase_N"/>
</dbReference>
<evidence type="ECO:0000313" key="6">
    <source>
        <dbReference type="EMBL" id="GGE25784.1"/>
    </source>
</evidence>
<gene>
    <name evidence="6" type="ORF">GCM10011571_29870</name>
</gene>